<evidence type="ECO:0008006" key="3">
    <source>
        <dbReference type="Google" id="ProtNLM"/>
    </source>
</evidence>
<dbReference type="InterPro" id="IPR007833">
    <property type="entry name" value="Capsule_polysaccharide_synth"/>
</dbReference>
<gene>
    <name evidence="1" type="ORF">GCM10010923_23300</name>
</gene>
<sequence length="458" mass="52403">MPDAASTKPRILMFARGYQADFFPELRDDAYEAVYVTLTREEAAQVRATGAEVAACFEADYDAITPAEVPEHYLYTSFMAERFLGRYDHDKRIEILGKEIAFWRGLLDRFEPVAVLNELVAIEISEVLLIESRARDIPYLAGMNCVVEDFFYWLPDPMTISGRTFDLPEPGAEAKAEAAAYFEELRQQDYKPFYVKNLAGRRDLRPLAAGVLKTIQWWWRDRRSRTGAFRYESYLEEYSKRIQTFFASFMRPYDRLEEIGEDKEIVFYPLHQEPEATLNYMSEFMANQAASIENILKCLGPHQVLVVKEHPVDKGALLRPKFRTLRDNYSALRYLPAEVPGRAVLKRCERVVTMTSTVGWEAANLGKSVCVMGEIFYDDLPGIKRVASWKELREAMRTPVAKLPRVDPATAEHFVAAMTEASYRGNPFPYPELYSERNIARVKHAIMDGAGLAKGPST</sequence>
<comment type="caution">
    <text evidence="1">The sequence shown here is derived from an EMBL/GenBank/DDBJ whole genome shotgun (WGS) entry which is preliminary data.</text>
</comment>
<dbReference type="EMBL" id="BMID01000001">
    <property type="protein sequence ID" value="GGA11959.1"/>
    <property type="molecule type" value="Genomic_DNA"/>
</dbReference>
<evidence type="ECO:0000313" key="1">
    <source>
        <dbReference type="EMBL" id="GGA11959.1"/>
    </source>
</evidence>
<reference evidence="2" key="1">
    <citation type="journal article" date="2019" name="Int. J. Syst. Evol. Microbiol.">
        <title>The Global Catalogue of Microorganisms (GCM) 10K type strain sequencing project: providing services to taxonomists for standard genome sequencing and annotation.</title>
        <authorList>
            <consortium name="The Broad Institute Genomics Platform"/>
            <consortium name="The Broad Institute Genome Sequencing Center for Infectious Disease"/>
            <person name="Wu L."/>
            <person name="Ma J."/>
        </authorList>
    </citation>
    <scope>NUCLEOTIDE SEQUENCE [LARGE SCALE GENOMIC DNA]</scope>
    <source>
        <strain evidence="2">CGMCC 1.15297</strain>
    </source>
</reference>
<dbReference type="Pfam" id="PF05159">
    <property type="entry name" value="Capsule_synth"/>
    <property type="match status" value="1"/>
</dbReference>
<keyword evidence="2" id="KW-1185">Reference proteome</keyword>
<name>A0ABQ1FG88_9SPHN</name>
<dbReference type="Proteomes" id="UP000603317">
    <property type="component" value="Unassembled WGS sequence"/>
</dbReference>
<proteinExistence type="predicted"/>
<protein>
    <recommendedName>
        <fullName evidence="3">Capsule polysaccharide biosynthesis protein</fullName>
    </recommendedName>
</protein>
<dbReference type="RefSeq" id="WP_188642852.1">
    <property type="nucleotide sequence ID" value="NZ_BMID01000001.1"/>
</dbReference>
<accession>A0ABQ1FG88</accession>
<organism evidence="1 2">
    <name type="scientific">Blastomonas marina</name>
    <dbReference type="NCBI Taxonomy" id="1867408"/>
    <lineage>
        <taxon>Bacteria</taxon>
        <taxon>Pseudomonadati</taxon>
        <taxon>Pseudomonadota</taxon>
        <taxon>Alphaproteobacteria</taxon>
        <taxon>Sphingomonadales</taxon>
        <taxon>Sphingomonadaceae</taxon>
        <taxon>Blastomonas</taxon>
    </lineage>
</organism>
<evidence type="ECO:0000313" key="2">
    <source>
        <dbReference type="Proteomes" id="UP000603317"/>
    </source>
</evidence>